<protein>
    <submittedName>
        <fullName evidence="3">NACHT, LRR and PYD domains-containing protein 12 isoform X1</fullName>
    </submittedName>
</protein>
<name>A0AAD3RG47_LATJO</name>
<feature type="region of interest" description="Disordered" evidence="1">
    <location>
        <begin position="249"/>
        <end position="274"/>
    </location>
</feature>
<proteinExistence type="predicted"/>
<accession>A0AAD3RG47</accession>
<feature type="compositionally biased region" description="Polar residues" evidence="1">
    <location>
        <begin position="257"/>
        <end position="266"/>
    </location>
</feature>
<reference evidence="3" key="1">
    <citation type="submission" date="2022-08" db="EMBL/GenBank/DDBJ databases">
        <title>Genome sequencing of akame (Lates japonicus).</title>
        <authorList>
            <person name="Hashiguchi Y."/>
            <person name="Takahashi H."/>
        </authorList>
    </citation>
    <scope>NUCLEOTIDE SEQUENCE</scope>
    <source>
        <strain evidence="3">Kochi</strain>
    </source>
</reference>
<sequence length="340" mass="36565">MTPEDLLKTLENLREEEFKDFKWHLKYPDVLDGYQPIKASKLEKAERRDTVDLMVQTHGLHGALRATKKVLEKINRRDLVQSLSDTSSRPGLGNSYVTCDPGVTPGTCFNSCGMTSATLNSQHLDSKNLADPCLSDLNDRFKHEALISLICNKVQTLNLAQLQTLASDFSLLEPPMSSKPLTDPSQAAGCGCKLTNKSLPPAHSTAEIRSTSFAGPPLLPTSSDSLLPTMQQLVNIMGNIDTRLRALEAQTSEERPSSSGAFTPNISAPVGLAGPSHHALSATSLAGSSATPASETQYISSASDCAAVHPLKTVPAAAPSLRAPTFARRNRQVLHRTNKS</sequence>
<dbReference type="PROSITE" id="PS50824">
    <property type="entry name" value="DAPIN"/>
    <property type="match status" value="1"/>
</dbReference>
<dbReference type="SMART" id="SM01289">
    <property type="entry name" value="PYRIN"/>
    <property type="match status" value="1"/>
</dbReference>
<evidence type="ECO:0000259" key="2">
    <source>
        <dbReference type="PROSITE" id="PS50824"/>
    </source>
</evidence>
<dbReference type="AlphaFoldDB" id="A0AAD3RG47"/>
<keyword evidence="4" id="KW-1185">Reference proteome</keyword>
<dbReference type="Pfam" id="PF02758">
    <property type="entry name" value="PYRIN"/>
    <property type="match status" value="1"/>
</dbReference>
<dbReference type="InterPro" id="IPR004020">
    <property type="entry name" value="DAPIN"/>
</dbReference>
<dbReference type="Proteomes" id="UP001279410">
    <property type="component" value="Unassembled WGS sequence"/>
</dbReference>
<evidence type="ECO:0000313" key="4">
    <source>
        <dbReference type="Proteomes" id="UP001279410"/>
    </source>
</evidence>
<evidence type="ECO:0000256" key="1">
    <source>
        <dbReference type="SAM" id="MobiDB-lite"/>
    </source>
</evidence>
<dbReference type="EMBL" id="BRZM01000117">
    <property type="protein sequence ID" value="GLD67728.1"/>
    <property type="molecule type" value="Genomic_DNA"/>
</dbReference>
<dbReference type="SUPFAM" id="SSF47986">
    <property type="entry name" value="DEATH domain"/>
    <property type="match status" value="1"/>
</dbReference>
<dbReference type="InterPro" id="IPR011029">
    <property type="entry name" value="DEATH-like_dom_sf"/>
</dbReference>
<dbReference type="Gene3D" id="1.10.533.10">
    <property type="entry name" value="Death Domain, Fas"/>
    <property type="match status" value="1"/>
</dbReference>
<evidence type="ECO:0000313" key="3">
    <source>
        <dbReference type="EMBL" id="GLD67728.1"/>
    </source>
</evidence>
<feature type="domain" description="Pyrin" evidence="2">
    <location>
        <begin position="1"/>
        <end position="89"/>
    </location>
</feature>
<organism evidence="3 4">
    <name type="scientific">Lates japonicus</name>
    <name type="common">Japanese lates</name>
    <dbReference type="NCBI Taxonomy" id="270547"/>
    <lineage>
        <taxon>Eukaryota</taxon>
        <taxon>Metazoa</taxon>
        <taxon>Chordata</taxon>
        <taxon>Craniata</taxon>
        <taxon>Vertebrata</taxon>
        <taxon>Euteleostomi</taxon>
        <taxon>Actinopterygii</taxon>
        <taxon>Neopterygii</taxon>
        <taxon>Teleostei</taxon>
        <taxon>Neoteleostei</taxon>
        <taxon>Acanthomorphata</taxon>
        <taxon>Carangaria</taxon>
        <taxon>Carangaria incertae sedis</taxon>
        <taxon>Centropomidae</taxon>
        <taxon>Lates</taxon>
    </lineage>
</organism>
<comment type="caution">
    <text evidence="3">The sequence shown here is derived from an EMBL/GenBank/DDBJ whole genome shotgun (WGS) entry which is preliminary data.</text>
</comment>
<dbReference type="CDD" id="cd08321">
    <property type="entry name" value="Pyrin_ASC-like"/>
    <property type="match status" value="1"/>
</dbReference>
<gene>
    <name evidence="3" type="ORF">AKAME5_001905600</name>
</gene>